<keyword evidence="5 12" id="KW-0235">DNA replication</keyword>
<evidence type="ECO:0000256" key="1">
    <source>
        <dbReference type="ARBA" id="ARBA00004496"/>
    </source>
</evidence>
<keyword evidence="16" id="KW-1185">Reference proteome</keyword>
<evidence type="ECO:0000256" key="4">
    <source>
        <dbReference type="ARBA" id="ARBA00022490"/>
    </source>
</evidence>
<keyword evidence="9 12" id="KW-0238">DNA-binding</keyword>
<evidence type="ECO:0000259" key="14">
    <source>
        <dbReference type="Pfam" id="PF02463"/>
    </source>
</evidence>
<dbReference type="GO" id="GO:0009432">
    <property type="term" value="P:SOS response"/>
    <property type="evidence" value="ECO:0007669"/>
    <property type="project" value="UniProtKB-UniRule"/>
</dbReference>
<dbReference type="NCBIfam" id="TIGR00611">
    <property type="entry name" value="recf"/>
    <property type="match status" value="1"/>
</dbReference>
<dbReference type="InterPro" id="IPR001238">
    <property type="entry name" value="DNA-binding_RecF"/>
</dbReference>
<evidence type="ECO:0000256" key="3">
    <source>
        <dbReference type="ARBA" id="ARBA00020170"/>
    </source>
</evidence>
<dbReference type="SUPFAM" id="SSF52540">
    <property type="entry name" value="P-loop containing nucleoside triphosphate hydrolases"/>
    <property type="match status" value="1"/>
</dbReference>
<evidence type="ECO:0000313" key="16">
    <source>
        <dbReference type="Proteomes" id="UP000601522"/>
    </source>
</evidence>
<evidence type="ECO:0000256" key="2">
    <source>
        <dbReference type="ARBA" id="ARBA00008016"/>
    </source>
</evidence>
<dbReference type="GO" id="GO:0005524">
    <property type="term" value="F:ATP binding"/>
    <property type="evidence" value="ECO:0007669"/>
    <property type="project" value="UniProtKB-UniRule"/>
</dbReference>
<dbReference type="CDD" id="cd03242">
    <property type="entry name" value="ABC_RecF"/>
    <property type="match status" value="1"/>
</dbReference>
<evidence type="ECO:0000256" key="10">
    <source>
        <dbReference type="ARBA" id="ARBA00023204"/>
    </source>
</evidence>
<protein>
    <recommendedName>
        <fullName evidence="3 12">DNA replication and repair protein RecF</fullName>
    </recommendedName>
</protein>
<dbReference type="GO" id="GO:0006260">
    <property type="term" value="P:DNA replication"/>
    <property type="evidence" value="ECO:0007669"/>
    <property type="project" value="UniProtKB-UniRule"/>
</dbReference>
<dbReference type="GO" id="GO:0005737">
    <property type="term" value="C:cytoplasm"/>
    <property type="evidence" value="ECO:0007669"/>
    <property type="project" value="UniProtKB-SubCell"/>
</dbReference>
<organism evidence="15 16">
    <name type="scientific">Wansuia hejianensis</name>
    <dbReference type="NCBI Taxonomy" id="2763667"/>
    <lineage>
        <taxon>Bacteria</taxon>
        <taxon>Bacillati</taxon>
        <taxon>Bacillota</taxon>
        <taxon>Clostridia</taxon>
        <taxon>Lachnospirales</taxon>
        <taxon>Lachnospiraceae</taxon>
        <taxon>Wansuia</taxon>
    </lineage>
</organism>
<dbReference type="InterPro" id="IPR042174">
    <property type="entry name" value="RecF_2"/>
</dbReference>
<keyword evidence="11 12" id="KW-0742">SOS response</keyword>
<dbReference type="GO" id="GO:0006302">
    <property type="term" value="P:double-strand break repair"/>
    <property type="evidence" value="ECO:0007669"/>
    <property type="project" value="TreeGrafter"/>
</dbReference>
<dbReference type="InterPro" id="IPR027417">
    <property type="entry name" value="P-loop_NTPase"/>
</dbReference>
<evidence type="ECO:0000256" key="11">
    <source>
        <dbReference type="ARBA" id="ARBA00023236"/>
    </source>
</evidence>
<comment type="similarity">
    <text evidence="2 12 13">Belongs to the RecF family.</text>
</comment>
<accession>A0A926INN9</accession>
<dbReference type="Pfam" id="PF02463">
    <property type="entry name" value="SMC_N"/>
    <property type="match status" value="1"/>
</dbReference>
<evidence type="ECO:0000256" key="9">
    <source>
        <dbReference type="ARBA" id="ARBA00023125"/>
    </source>
</evidence>
<feature type="domain" description="RecF/RecN/SMC N-terminal" evidence="14">
    <location>
        <begin position="3"/>
        <end position="356"/>
    </location>
</feature>
<gene>
    <name evidence="12 15" type="primary">recF</name>
    <name evidence="15" type="ORF">H8689_07110</name>
</gene>
<dbReference type="HAMAP" id="MF_00365">
    <property type="entry name" value="RecF"/>
    <property type="match status" value="1"/>
</dbReference>
<dbReference type="EMBL" id="JACRTK010000003">
    <property type="protein sequence ID" value="MBC8590878.1"/>
    <property type="molecule type" value="Genomic_DNA"/>
</dbReference>
<dbReference type="AlphaFoldDB" id="A0A926INN9"/>
<keyword evidence="6 12" id="KW-0547">Nucleotide-binding</keyword>
<keyword evidence="8 12" id="KW-0067">ATP-binding</keyword>
<feature type="binding site" evidence="12">
    <location>
        <begin position="30"/>
        <end position="37"/>
    </location>
    <ligand>
        <name>ATP</name>
        <dbReference type="ChEBI" id="CHEBI:30616"/>
    </ligand>
</feature>
<dbReference type="RefSeq" id="WP_249323720.1">
    <property type="nucleotide sequence ID" value="NZ_JACRTK010000003.1"/>
</dbReference>
<dbReference type="Gene3D" id="1.20.1050.90">
    <property type="entry name" value="RecF/RecN/SMC, N-terminal domain"/>
    <property type="match status" value="1"/>
</dbReference>
<evidence type="ECO:0000256" key="13">
    <source>
        <dbReference type="RuleBase" id="RU000578"/>
    </source>
</evidence>
<evidence type="ECO:0000256" key="8">
    <source>
        <dbReference type="ARBA" id="ARBA00022840"/>
    </source>
</evidence>
<dbReference type="Gene3D" id="3.40.50.300">
    <property type="entry name" value="P-loop containing nucleotide triphosphate hydrolases"/>
    <property type="match status" value="1"/>
</dbReference>
<reference evidence="15 16" key="1">
    <citation type="submission" date="2020-08" db="EMBL/GenBank/DDBJ databases">
        <title>Genome public.</title>
        <authorList>
            <person name="Liu C."/>
            <person name="Sun Q."/>
        </authorList>
    </citation>
    <scope>NUCLEOTIDE SEQUENCE [LARGE SCALE GENOMIC DNA]</scope>
    <source>
        <strain evidence="15 16">NSJ-26</strain>
    </source>
</reference>
<evidence type="ECO:0000256" key="6">
    <source>
        <dbReference type="ARBA" id="ARBA00022741"/>
    </source>
</evidence>
<dbReference type="PANTHER" id="PTHR32182">
    <property type="entry name" value="DNA REPLICATION AND REPAIR PROTEIN RECF"/>
    <property type="match status" value="1"/>
</dbReference>
<proteinExistence type="inferred from homology"/>
<dbReference type="InterPro" id="IPR003395">
    <property type="entry name" value="RecF/RecN/SMC_N"/>
</dbReference>
<dbReference type="InterPro" id="IPR018078">
    <property type="entry name" value="DNA-binding_RecF_CS"/>
</dbReference>
<dbReference type="PROSITE" id="PS00617">
    <property type="entry name" value="RECF_1"/>
    <property type="match status" value="1"/>
</dbReference>
<evidence type="ECO:0000256" key="7">
    <source>
        <dbReference type="ARBA" id="ARBA00022763"/>
    </source>
</evidence>
<dbReference type="GO" id="GO:0003697">
    <property type="term" value="F:single-stranded DNA binding"/>
    <property type="evidence" value="ECO:0007669"/>
    <property type="project" value="UniProtKB-UniRule"/>
</dbReference>
<dbReference type="GO" id="GO:0000731">
    <property type="term" value="P:DNA synthesis involved in DNA repair"/>
    <property type="evidence" value="ECO:0007669"/>
    <property type="project" value="TreeGrafter"/>
</dbReference>
<dbReference type="PROSITE" id="PS00618">
    <property type="entry name" value="RECF_2"/>
    <property type="match status" value="1"/>
</dbReference>
<keyword evidence="7 12" id="KW-0227">DNA damage</keyword>
<keyword evidence="10 12" id="KW-0234">DNA repair</keyword>
<sequence length="376" mass="44002">MNVESMRLINFRNYKNISLKFHKNINIFIGKNAQGKTNLMEAIYMCAIGRSFRTNKDKEIINFEKNEAYIGANVSLGDYKKFFEIKMERNKPKRIRVNKTELASYKELNTGLNVVIFTPEDLKIVKGGPQERRNFIDSGVSQIKPVYSYNINKYKKLLYQRNNLLKSSRFRKDINNLLEVFDLQIAKIGTSIILERDKYLQKLSDLASFNHTKITDQLENLNLKYMTNVPILENKGDMEKAYLELMKKNLKKDLEFGTTEIGPHRDDIIMMINNKDARIYGSQGQQRTTVLSIILSELELIKRERGMYPVLLLDDVFSELDGSRRKYLTDFFNHMQVFITVTDGEDLKSMENLNKTIYYIENGNLKLENSYDSSYR</sequence>
<keyword evidence="4 12" id="KW-0963">Cytoplasm</keyword>
<evidence type="ECO:0000256" key="5">
    <source>
        <dbReference type="ARBA" id="ARBA00022705"/>
    </source>
</evidence>
<dbReference type="PANTHER" id="PTHR32182:SF0">
    <property type="entry name" value="DNA REPLICATION AND REPAIR PROTEIN RECF"/>
    <property type="match status" value="1"/>
</dbReference>
<evidence type="ECO:0000256" key="12">
    <source>
        <dbReference type="HAMAP-Rule" id="MF_00365"/>
    </source>
</evidence>
<comment type="caution">
    <text evidence="15">The sequence shown here is derived from an EMBL/GenBank/DDBJ whole genome shotgun (WGS) entry which is preliminary data.</text>
</comment>
<comment type="subcellular location">
    <subcellularLocation>
        <location evidence="1 12 13">Cytoplasm</location>
    </subcellularLocation>
</comment>
<comment type="function">
    <text evidence="12 13">The RecF protein is involved in DNA metabolism; it is required for DNA replication and normal SOS inducibility. RecF binds preferentially to single-stranded, linear DNA. It also seems to bind ATP.</text>
</comment>
<evidence type="ECO:0000313" key="15">
    <source>
        <dbReference type="EMBL" id="MBC8590878.1"/>
    </source>
</evidence>
<name>A0A926INN9_9FIRM</name>
<dbReference type="Proteomes" id="UP000601522">
    <property type="component" value="Unassembled WGS sequence"/>
</dbReference>